<evidence type="ECO:0000256" key="5">
    <source>
        <dbReference type="ARBA" id="ARBA00022692"/>
    </source>
</evidence>
<keyword evidence="3 11" id="KW-1134">Transmembrane beta strand</keyword>
<evidence type="ECO:0000256" key="1">
    <source>
        <dbReference type="ARBA" id="ARBA00004571"/>
    </source>
</evidence>
<keyword evidence="15" id="KW-1185">Reference proteome</keyword>
<keyword evidence="10 11" id="KW-0998">Cell outer membrane</keyword>
<dbReference type="PANTHER" id="PTHR32552">
    <property type="entry name" value="FERRICHROME IRON RECEPTOR-RELATED"/>
    <property type="match status" value="1"/>
</dbReference>
<dbReference type="InterPro" id="IPR012910">
    <property type="entry name" value="Plug_dom"/>
</dbReference>
<evidence type="ECO:0000256" key="9">
    <source>
        <dbReference type="ARBA" id="ARBA00023136"/>
    </source>
</evidence>
<evidence type="ECO:0000313" key="14">
    <source>
        <dbReference type="EMBL" id="MFC3571135.1"/>
    </source>
</evidence>
<comment type="similarity">
    <text evidence="11">Belongs to the TonB-dependent receptor family.</text>
</comment>
<evidence type="ECO:0000256" key="10">
    <source>
        <dbReference type="ARBA" id="ARBA00023237"/>
    </source>
</evidence>
<dbReference type="Proteomes" id="UP001595596">
    <property type="component" value="Unassembled WGS sequence"/>
</dbReference>
<evidence type="ECO:0000256" key="8">
    <source>
        <dbReference type="ARBA" id="ARBA00023065"/>
    </source>
</evidence>
<keyword evidence="2 11" id="KW-0813">Transport</keyword>
<evidence type="ECO:0000256" key="12">
    <source>
        <dbReference type="SAM" id="SignalP"/>
    </source>
</evidence>
<comment type="caution">
    <text evidence="14">The sequence shown here is derived from an EMBL/GenBank/DDBJ whole genome shotgun (WGS) entry which is preliminary data.</text>
</comment>
<dbReference type="EMBL" id="JBHRXE010000050">
    <property type="protein sequence ID" value="MFC3571135.1"/>
    <property type="molecule type" value="Genomic_DNA"/>
</dbReference>
<name>A0ABV7S6R6_9RHOB</name>
<keyword evidence="14" id="KW-0675">Receptor</keyword>
<dbReference type="PANTHER" id="PTHR32552:SF68">
    <property type="entry name" value="FERRICHROME OUTER MEMBRANE TRANSPORTER_PHAGE RECEPTOR"/>
    <property type="match status" value="1"/>
</dbReference>
<accession>A0ABV7S6R6</accession>
<dbReference type="RefSeq" id="WP_379032645.1">
    <property type="nucleotide sequence ID" value="NZ_JBHRXE010000050.1"/>
</dbReference>
<feature type="chain" id="PRO_5046123639" evidence="12">
    <location>
        <begin position="21"/>
        <end position="239"/>
    </location>
</feature>
<keyword evidence="8" id="KW-0406">Ion transport</keyword>
<feature type="signal peptide" evidence="12">
    <location>
        <begin position="1"/>
        <end position="20"/>
    </location>
</feature>
<reference evidence="15" key="1">
    <citation type="journal article" date="2019" name="Int. J. Syst. Evol. Microbiol.">
        <title>The Global Catalogue of Microorganisms (GCM) 10K type strain sequencing project: providing services to taxonomists for standard genome sequencing and annotation.</title>
        <authorList>
            <consortium name="The Broad Institute Genomics Platform"/>
            <consortium name="The Broad Institute Genome Sequencing Center for Infectious Disease"/>
            <person name="Wu L."/>
            <person name="Ma J."/>
        </authorList>
    </citation>
    <scope>NUCLEOTIDE SEQUENCE [LARGE SCALE GENOMIC DNA]</scope>
    <source>
        <strain evidence="15">VKM B-3226</strain>
    </source>
</reference>
<gene>
    <name evidence="14" type="ORF">ACFOMP_16865</name>
</gene>
<evidence type="ECO:0000256" key="7">
    <source>
        <dbReference type="ARBA" id="ARBA00023004"/>
    </source>
</evidence>
<evidence type="ECO:0000256" key="11">
    <source>
        <dbReference type="PROSITE-ProRule" id="PRU01360"/>
    </source>
</evidence>
<evidence type="ECO:0000256" key="3">
    <source>
        <dbReference type="ARBA" id="ARBA00022452"/>
    </source>
</evidence>
<dbReference type="Gene3D" id="2.40.170.20">
    <property type="entry name" value="TonB-dependent receptor, beta-barrel domain"/>
    <property type="match status" value="1"/>
</dbReference>
<keyword evidence="5 11" id="KW-0812">Transmembrane</keyword>
<dbReference type="Gene3D" id="2.170.130.10">
    <property type="entry name" value="TonB-dependent receptor, plug domain"/>
    <property type="match status" value="1"/>
</dbReference>
<protein>
    <submittedName>
        <fullName evidence="14">TonB-dependent receptor plug domain-containing protein</fullName>
    </submittedName>
</protein>
<comment type="subcellular location">
    <subcellularLocation>
        <location evidence="1 11">Cell outer membrane</location>
        <topology evidence="1 11">Multi-pass membrane protein</topology>
    </subcellularLocation>
</comment>
<evidence type="ECO:0000259" key="13">
    <source>
        <dbReference type="Pfam" id="PF07715"/>
    </source>
</evidence>
<dbReference type="InterPro" id="IPR036942">
    <property type="entry name" value="Beta-barrel_TonB_sf"/>
</dbReference>
<feature type="domain" description="TonB-dependent receptor plug" evidence="13">
    <location>
        <begin position="62"/>
        <end position="163"/>
    </location>
</feature>
<evidence type="ECO:0000256" key="2">
    <source>
        <dbReference type="ARBA" id="ARBA00022448"/>
    </source>
</evidence>
<evidence type="ECO:0000256" key="4">
    <source>
        <dbReference type="ARBA" id="ARBA00022496"/>
    </source>
</evidence>
<dbReference type="SUPFAM" id="SSF56935">
    <property type="entry name" value="Porins"/>
    <property type="match status" value="1"/>
</dbReference>
<sequence>MPRPLLAYLLVNALALPATAEEGTIVLDTVVLEAESDTTLVQDGYVPGRSRSATKLDTAVGRIPQAVTIVTQDQIEDQAPRTLNEALGYTAAANPNNYGFDTRFDAFFLRGFPAYYNGNFRDGLRQFNAPTAWFKTEPYGLEGIAVLKGPNSSLYGVSGPGGIVNLVTKRPKDGLYREIEATTGANDRAQIAGDFSGPLGENSEFSYRLTGLVRKSNSDLPGYSDDKTYFAPALSWDTA</sequence>
<evidence type="ECO:0000256" key="6">
    <source>
        <dbReference type="ARBA" id="ARBA00022729"/>
    </source>
</evidence>
<evidence type="ECO:0000313" key="15">
    <source>
        <dbReference type="Proteomes" id="UP001595596"/>
    </source>
</evidence>
<dbReference type="PROSITE" id="PS52016">
    <property type="entry name" value="TONB_DEPENDENT_REC_3"/>
    <property type="match status" value="1"/>
</dbReference>
<keyword evidence="7" id="KW-0408">Iron</keyword>
<dbReference type="Pfam" id="PF07715">
    <property type="entry name" value="Plug"/>
    <property type="match status" value="1"/>
</dbReference>
<dbReference type="InterPro" id="IPR037066">
    <property type="entry name" value="Plug_dom_sf"/>
</dbReference>
<keyword evidence="6 12" id="KW-0732">Signal</keyword>
<organism evidence="14 15">
    <name type="scientific">Paracoccus simplex</name>
    <dbReference type="NCBI Taxonomy" id="2086346"/>
    <lineage>
        <taxon>Bacteria</taxon>
        <taxon>Pseudomonadati</taxon>
        <taxon>Pseudomonadota</taxon>
        <taxon>Alphaproteobacteria</taxon>
        <taxon>Rhodobacterales</taxon>
        <taxon>Paracoccaceae</taxon>
        <taxon>Paracoccus</taxon>
    </lineage>
</organism>
<keyword evidence="9 11" id="KW-0472">Membrane</keyword>
<keyword evidence="4" id="KW-0410">Iron transport</keyword>
<proteinExistence type="inferred from homology"/>
<dbReference type="InterPro" id="IPR039426">
    <property type="entry name" value="TonB-dep_rcpt-like"/>
</dbReference>